<dbReference type="InterPro" id="IPR013538">
    <property type="entry name" value="ASHA1/2-like_C"/>
</dbReference>
<dbReference type="Gene3D" id="3.30.530.20">
    <property type="match status" value="1"/>
</dbReference>
<evidence type="ECO:0000313" key="4">
    <source>
        <dbReference type="Proteomes" id="UP001203880"/>
    </source>
</evidence>
<dbReference type="EMBL" id="JAMFMB010000001">
    <property type="protein sequence ID" value="MCL6282251.1"/>
    <property type="molecule type" value="Genomic_DNA"/>
</dbReference>
<dbReference type="RefSeq" id="WP_249706309.1">
    <property type="nucleotide sequence ID" value="NZ_JAMFMB010000001.1"/>
</dbReference>
<dbReference type="Proteomes" id="UP001203880">
    <property type="component" value="Unassembled WGS sequence"/>
</dbReference>
<evidence type="ECO:0000259" key="2">
    <source>
        <dbReference type="Pfam" id="PF08327"/>
    </source>
</evidence>
<dbReference type="CDD" id="cd07814">
    <property type="entry name" value="SRPBCC_CalC_Aha1-like"/>
    <property type="match status" value="1"/>
</dbReference>
<evidence type="ECO:0000313" key="3">
    <source>
        <dbReference type="EMBL" id="MCL6282251.1"/>
    </source>
</evidence>
<accession>A0ABT0PXB6</accession>
<comment type="caution">
    <text evidence="3">The sequence shown here is derived from an EMBL/GenBank/DDBJ whole genome shotgun (WGS) entry which is preliminary data.</text>
</comment>
<sequence>MNIAVSAPAVLHKSIYLRADRETVWAYLTEPDKLAEWFHKPERPLEAGAKLEMFGRESGDLLIWGEVRAARKPDYLEYSFTVKPMGDAVSVVKWTLESVEGGTRLRLEHEGLPQGAEAFGLILALDKGWDEHFGEMRAAINEVVPA</sequence>
<dbReference type="InterPro" id="IPR023393">
    <property type="entry name" value="START-like_dom_sf"/>
</dbReference>
<dbReference type="SUPFAM" id="SSF55961">
    <property type="entry name" value="Bet v1-like"/>
    <property type="match status" value="1"/>
</dbReference>
<protein>
    <submittedName>
        <fullName evidence="3">SRPBCC domain-containing protein</fullName>
    </submittedName>
</protein>
<organism evidence="3 4">
    <name type="scientific">Ruegeria spongiae</name>
    <dbReference type="NCBI Taxonomy" id="2942209"/>
    <lineage>
        <taxon>Bacteria</taxon>
        <taxon>Pseudomonadati</taxon>
        <taxon>Pseudomonadota</taxon>
        <taxon>Alphaproteobacteria</taxon>
        <taxon>Rhodobacterales</taxon>
        <taxon>Roseobacteraceae</taxon>
        <taxon>Ruegeria</taxon>
    </lineage>
</organism>
<evidence type="ECO:0000256" key="1">
    <source>
        <dbReference type="ARBA" id="ARBA00006817"/>
    </source>
</evidence>
<gene>
    <name evidence="3" type="ORF">M3P21_01815</name>
</gene>
<comment type="similarity">
    <text evidence="1">Belongs to the AHA1 family.</text>
</comment>
<proteinExistence type="inferred from homology"/>
<keyword evidence="4" id="KW-1185">Reference proteome</keyword>
<name>A0ABT0PXB6_9RHOB</name>
<dbReference type="Pfam" id="PF08327">
    <property type="entry name" value="AHSA1"/>
    <property type="match status" value="1"/>
</dbReference>
<feature type="domain" description="Activator of Hsp90 ATPase homologue 1/2-like C-terminal" evidence="2">
    <location>
        <begin position="19"/>
        <end position="139"/>
    </location>
</feature>
<reference evidence="3" key="1">
    <citation type="submission" date="2022-05" db="EMBL/GenBank/DDBJ databases">
        <authorList>
            <person name="Park J.-S."/>
        </authorList>
    </citation>
    <scope>NUCLEOTIDE SEQUENCE</scope>
    <source>
        <strain evidence="3">2012CJ41-6</strain>
    </source>
</reference>